<dbReference type="KEGG" id="yli:2907905"/>
<organism evidence="1 3">
    <name type="scientific">Yarrowia lipolytica</name>
    <name type="common">Candida lipolytica</name>
    <dbReference type="NCBI Taxonomy" id="4952"/>
    <lineage>
        <taxon>Eukaryota</taxon>
        <taxon>Fungi</taxon>
        <taxon>Dikarya</taxon>
        <taxon>Ascomycota</taxon>
        <taxon>Saccharomycotina</taxon>
        <taxon>Dipodascomycetes</taxon>
        <taxon>Dipodascales</taxon>
        <taxon>Dipodascales incertae sedis</taxon>
        <taxon>Yarrowia</taxon>
    </lineage>
</organism>
<dbReference type="EMBL" id="CP017558">
    <property type="protein sequence ID" value="AOW07965.1"/>
    <property type="molecule type" value="Genomic_DNA"/>
</dbReference>
<proteinExistence type="predicted"/>
<name>A0A1D8NQQ4_YARLL</name>
<evidence type="ECO:0000313" key="1">
    <source>
        <dbReference type="EMBL" id="AOW07965.1"/>
    </source>
</evidence>
<dbReference type="GeneID" id="2907905"/>
<evidence type="ECO:0000313" key="4">
    <source>
        <dbReference type="Proteomes" id="UP000256601"/>
    </source>
</evidence>
<dbReference type="VEuPathDB" id="FungiDB:YALI0_F31581g"/>
<reference evidence="1 3" key="1">
    <citation type="journal article" date="2016" name="PLoS ONE">
        <title>Sequence Assembly of Yarrowia lipolytica Strain W29/CLIB89 Shows Transposable Element Diversity.</title>
        <authorList>
            <person name="Magnan C."/>
            <person name="Yu J."/>
            <person name="Chang I."/>
            <person name="Jahn E."/>
            <person name="Kanomata Y."/>
            <person name="Wu J."/>
            <person name="Zeller M."/>
            <person name="Oakes M."/>
            <person name="Baldi P."/>
            <person name="Sandmeyer S."/>
        </authorList>
    </citation>
    <scope>NUCLEOTIDE SEQUENCE [LARGE SCALE GENOMIC DNA]</scope>
    <source>
        <strain evidence="1">CLIB89</strain>
        <strain evidence="3">CLIB89(W29)</strain>
    </source>
</reference>
<dbReference type="Proteomes" id="UP000182444">
    <property type="component" value="Chromosome 1F"/>
</dbReference>
<accession>A0A1D8NQQ4</accession>
<reference evidence="2 4" key="2">
    <citation type="submission" date="2018-07" db="EMBL/GenBank/DDBJ databases">
        <title>Draft Genome Assemblies for Five Robust Yarrowia lipolytica Strains Exhibiting High Lipid Production and Pentose Sugar Utilization and Sugar Alcohol Secretion from Undetoxified Lignocellulosic Biomass Hydrolysates.</title>
        <authorList>
            <consortium name="DOE Joint Genome Institute"/>
            <person name="Walker C."/>
            <person name="Ryu S."/>
            <person name="Na H."/>
            <person name="Zane M."/>
            <person name="LaButti K."/>
            <person name="Lipzen A."/>
            <person name="Haridas S."/>
            <person name="Barry K."/>
            <person name="Grigoriev I.V."/>
            <person name="Quarterman J."/>
            <person name="Slininger P."/>
            <person name="Dien B."/>
            <person name="Trinh C.T."/>
        </authorList>
    </citation>
    <scope>NUCLEOTIDE SEQUENCE [LARGE SCALE GENOMIC DNA]</scope>
    <source>
        <strain evidence="2 4">YB392</strain>
    </source>
</reference>
<evidence type="ECO:0000313" key="2">
    <source>
        <dbReference type="EMBL" id="RDW23946.1"/>
    </source>
</evidence>
<dbReference type="Proteomes" id="UP000256601">
    <property type="component" value="Unassembled WGS sequence"/>
</dbReference>
<dbReference type="AlphaFoldDB" id="A0A1D8NQQ4"/>
<dbReference type="VEuPathDB" id="FungiDB:YALI1_F39199g"/>
<gene>
    <name evidence="2" type="ORF">B0I71DRAFT_168409</name>
    <name evidence="1" type="ORF">YALI1_F39199g</name>
</gene>
<sequence>MDPTYPIVSYISISALTVTPECLLHATGRHKEQMWKNNTPEVALARSKQEGNSQAASTPYNYVAIVLFCPMTFVDPRSRALNNLTGPVFVAWRRKSLKGCKAIYNQKSAPGSAVIRKHSQETQMLDICDADKQQLVTSVIEQCNRESNASAFGDRLHYWLTGEELKPFVPEKNVGLLANEPSSDRQEYAPRESAIEWDSGLSSLNPVDAVEMMGYGVYFIGWLLLGQ</sequence>
<evidence type="ECO:0000313" key="3">
    <source>
        <dbReference type="Proteomes" id="UP000182444"/>
    </source>
</evidence>
<dbReference type="EMBL" id="KZ859057">
    <property type="protein sequence ID" value="RDW23946.1"/>
    <property type="molecule type" value="Genomic_DNA"/>
</dbReference>
<protein>
    <submittedName>
        <fullName evidence="1">Uncharacterized protein</fullName>
    </submittedName>
</protein>